<dbReference type="GO" id="GO:0031146">
    <property type="term" value="P:SCF-dependent proteasomal ubiquitin-dependent protein catabolic process"/>
    <property type="evidence" value="ECO:0007669"/>
    <property type="project" value="TreeGrafter"/>
</dbReference>
<dbReference type="PANTHER" id="PTHR13318">
    <property type="entry name" value="PARTNER OF PAIRED, ISOFORM B-RELATED"/>
    <property type="match status" value="1"/>
</dbReference>
<comment type="caution">
    <text evidence="3">The sequence shown here is derived from an EMBL/GenBank/DDBJ whole genome shotgun (WGS) entry which is preliminary data.</text>
</comment>
<proteinExistence type="predicted"/>
<accession>A0AAD3DAN8</accession>
<feature type="region of interest" description="Disordered" evidence="1">
    <location>
        <begin position="706"/>
        <end position="748"/>
    </location>
</feature>
<dbReference type="SMART" id="SM00368">
    <property type="entry name" value="LRR_RI"/>
    <property type="match status" value="3"/>
</dbReference>
<dbReference type="SUPFAM" id="SSF52047">
    <property type="entry name" value="RNI-like"/>
    <property type="match status" value="2"/>
</dbReference>
<name>A0AAD3DAN8_9STRA</name>
<dbReference type="SMART" id="SM00367">
    <property type="entry name" value="LRR_CC"/>
    <property type="match status" value="10"/>
</dbReference>
<evidence type="ECO:0000259" key="2">
    <source>
        <dbReference type="Pfam" id="PF25372"/>
    </source>
</evidence>
<protein>
    <submittedName>
        <fullName evidence="3">RNI-like protein</fullName>
    </submittedName>
</protein>
<dbReference type="InterPro" id="IPR006553">
    <property type="entry name" value="Leu-rich_rpt_Cys-con_subtyp"/>
</dbReference>
<dbReference type="Pfam" id="PF13855">
    <property type="entry name" value="LRR_8"/>
    <property type="match status" value="1"/>
</dbReference>
<feature type="domain" description="F-box/LRR-repeat protein 15-like leucin rich repeat" evidence="2">
    <location>
        <begin position="272"/>
        <end position="471"/>
    </location>
</feature>
<dbReference type="InterPro" id="IPR001611">
    <property type="entry name" value="Leu-rich_rpt"/>
</dbReference>
<evidence type="ECO:0000256" key="1">
    <source>
        <dbReference type="SAM" id="MobiDB-lite"/>
    </source>
</evidence>
<organism evidence="3 4">
    <name type="scientific">Chaetoceros tenuissimus</name>
    <dbReference type="NCBI Taxonomy" id="426638"/>
    <lineage>
        <taxon>Eukaryota</taxon>
        <taxon>Sar</taxon>
        <taxon>Stramenopiles</taxon>
        <taxon>Ochrophyta</taxon>
        <taxon>Bacillariophyta</taxon>
        <taxon>Coscinodiscophyceae</taxon>
        <taxon>Chaetocerotophycidae</taxon>
        <taxon>Chaetocerotales</taxon>
        <taxon>Chaetocerotaceae</taxon>
        <taxon>Chaetoceros</taxon>
    </lineage>
</organism>
<dbReference type="AlphaFoldDB" id="A0AAD3DAN8"/>
<dbReference type="InterPro" id="IPR057207">
    <property type="entry name" value="FBXL15_LRR"/>
</dbReference>
<dbReference type="Pfam" id="PF25372">
    <property type="entry name" value="DUF7885"/>
    <property type="match status" value="1"/>
</dbReference>
<reference evidence="3 4" key="1">
    <citation type="journal article" date="2021" name="Sci. Rep.">
        <title>The genome of the diatom Chaetoceros tenuissimus carries an ancient integrated fragment of an extant virus.</title>
        <authorList>
            <person name="Hongo Y."/>
            <person name="Kimura K."/>
            <person name="Takaki Y."/>
            <person name="Yoshida Y."/>
            <person name="Baba S."/>
            <person name="Kobayashi G."/>
            <person name="Nagasaki K."/>
            <person name="Hano T."/>
            <person name="Tomaru Y."/>
        </authorList>
    </citation>
    <scope>NUCLEOTIDE SEQUENCE [LARGE SCALE GENOMIC DNA]</scope>
    <source>
        <strain evidence="3 4">NIES-3715</strain>
    </source>
</reference>
<evidence type="ECO:0000313" key="4">
    <source>
        <dbReference type="Proteomes" id="UP001054902"/>
    </source>
</evidence>
<gene>
    <name evidence="3" type="ORF">CTEN210_15605</name>
</gene>
<evidence type="ECO:0000313" key="3">
    <source>
        <dbReference type="EMBL" id="GFH59129.1"/>
    </source>
</evidence>
<dbReference type="Pfam" id="PF13516">
    <property type="entry name" value="LRR_6"/>
    <property type="match status" value="3"/>
</dbReference>
<dbReference type="InterPro" id="IPR032675">
    <property type="entry name" value="LRR_dom_sf"/>
</dbReference>
<dbReference type="GO" id="GO:0019005">
    <property type="term" value="C:SCF ubiquitin ligase complex"/>
    <property type="evidence" value="ECO:0007669"/>
    <property type="project" value="TreeGrafter"/>
</dbReference>
<dbReference type="Gene3D" id="3.80.10.10">
    <property type="entry name" value="Ribonuclease Inhibitor"/>
    <property type="match status" value="5"/>
</dbReference>
<sequence>MEVEEMGSCSSVNRRRKSLDVLNDSYEANEVSCRHSIDSEIPDQTVVNLFPKSENFIQYEDGTRSPKALVDLCVENVCRNITDFASEIPKGLPQELVHKIIKTLIDKSALNTNTLKNLQQCFGETSELSLHTSRGVTDEWLKKLSGKDYNHSSQNFLDADGNHSCSSSGSSFHSAVSTSVFLPMLNIGDKNICDASYSSAFSHPIIAVPNNTDSSMSQMRVLDLRNSLKLTDEGLLHLHALPLLETLRLDHCHSITGYGLEAFTYSPLLQTLTLSECRCLNDIAMTKVANLQNLSTLTLDGCRCLSDISLKYIGRLLNLRKLDLSNVDLLTDEGINYLGSLSCLMELYIGRCRRITDEGLKTLVNQAGRKENLHTLSLSRCQIGDEGVLYLARLEALRHLDLNGCTEIRSIVLGETLSELEHIETLDVSYCPGIFSSSWQGKINNLKYLDLCYSGVKDVHLSRVTSLPMLEELNLDSCMVGDWSIGHLADNNVTPNLTCLNLADCDVSDEGMVHLPKFKTLQSLSLFYNNITNVGLSHLSGLTSLLHLNLDSRDISDEGMYHLRNLPLKSLDIFSGRITDIGVVHICKIKTLESLELCGGSIGDLGCSQISHHLHNLTSLNLAQNELITNSGASCLASLSKLKSLNLSHTGVSASVIRKFGGLKELQSLAMYSTRGIHKLKKLKNIQHEMPNLRCLRIDGIPESDGTIANSSDSSSDDDASMSSDRSQFEDSDLSIRSNEGGDMQLNY</sequence>
<keyword evidence="4" id="KW-1185">Reference proteome</keyword>
<dbReference type="EMBL" id="BLLK01000062">
    <property type="protein sequence ID" value="GFH59129.1"/>
    <property type="molecule type" value="Genomic_DNA"/>
</dbReference>
<dbReference type="Proteomes" id="UP001054902">
    <property type="component" value="Unassembled WGS sequence"/>
</dbReference>